<dbReference type="InterPro" id="IPR036881">
    <property type="entry name" value="Glyco_hydro_3_C_sf"/>
</dbReference>
<evidence type="ECO:0000259" key="6">
    <source>
        <dbReference type="Pfam" id="PF00933"/>
    </source>
</evidence>
<name>A0ABW0QWK4_9BACL</name>
<dbReference type="PANTHER" id="PTHR30480">
    <property type="entry name" value="BETA-HEXOSAMINIDASE-RELATED"/>
    <property type="match status" value="1"/>
</dbReference>
<dbReference type="EC" id="3.2.1.52" evidence="3"/>
<evidence type="ECO:0000256" key="1">
    <source>
        <dbReference type="ARBA" id="ARBA00001231"/>
    </source>
</evidence>
<evidence type="ECO:0000256" key="3">
    <source>
        <dbReference type="ARBA" id="ARBA00012663"/>
    </source>
</evidence>
<keyword evidence="8" id="KW-1185">Reference proteome</keyword>
<evidence type="ECO:0000313" key="8">
    <source>
        <dbReference type="Proteomes" id="UP001596108"/>
    </source>
</evidence>
<dbReference type="InterPro" id="IPR036962">
    <property type="entry name" value="Glyco_hydro_3_N_sf"/>
</dbReference>
<dbReference type="Gene3D" id="3.20.20.300">
    <property type="entry name" value="Glycoside hydrolase, family 3, N-terminal domain"/>
    <property type="match status" value="1"/>
</dbReference>
<dbReference type="PRINTS" id="PR00133">
    <property type="entry name" value="GLHYDRLASE3"/>
</dbReference>
<dbReference type="Proteomes" id="UP001596108">
    <property type="component" value="Unassembled WGS sequence"/>
</dbReference>
<dbReference type="Pfam" id="PF00933">
    <property type="entry name" value="Glyco_hydro_3"/>
    <property type="match status" value="1"/>
</dbReference>
<evidence type="ECO:0000256" key="2">
    <source>
        <dbReference type="ARBA" id="ARBA00005336"/>
    </source>
</evidence>
<reference evidence="8" key="1">
    <citation type="journal article" date="2019" name="Int. J. Syst. Evol. Microbiol.">
        <title>The Global Catalogue of Microorganisms (GCM) 10K type strain sequencing project: providing services to taxonomists for standard genome sequencing and annotation.</title>
        <authorList>
            <consortium name="The Broad Institute Genomics Platform"/>
            <consortium name="The Broad Institute Genome Sequencing Center for Infectious Disease"/>
            <person name="Wu L."/>
            <person name="Ma J."/>
        </authorList>
    </citation>
    <scope>NUCLEOTIDE SEQUENCE [LARGE SCALE GENOMIC DNA]</scope>
    <source>
        <strain evidence="8">CGMCC 1.18578</strain>
    </source>
</reference>
<comment type="caution">
    <text evidence="7">The sequence shown here is derived from an EMBL/GenBank/DDBJ whole genome shotgun (WGS) entry which is preliminary data.</text>
</comment>
<dbReference type="RefSeq" id="WP_378111065.1">
    <property type="nucleotide sequence ID" value="NZ_JBHSNC010000021.1"/>
</dbReference>
<proteinExistence type="inferred from homology"/>
<evidence type="ECO:0000256" key="4">
    <source>
        <dbReference type="ARBA" id="ARBA00022801"/>
    </source>
</evidence>
<dbReference type="PANTHER" id="PTHR30480:SF13">
    <property type="entry name" value="BETA-HEXOSAMINIDASE"/>
    <property type="match status" value="1"/>
</dbReference>
<protein>
    <recommendedName>
        <fullName evidence="3">beta-N-acetylhexosaminidase</fullName>
        <ecNumber evidence="3">3.2.1.52</ecNumber>
    </recommendedName>
</protein>
<sequence length="555" mass="61550">MLNSEGAMALLKIKLKELTVREKIGQTVVVLSNRAQERDKYGSLSAMMERYPVGGFFVGAEMIKDVMTGNTREQVREATRQYSEATRIPLLFASDFENGCGNMIAGTTKLPQPMALGATRSEQLAYDYGKATAMEAQQVGVNWTFSPVADLNMNRMNPITNIRALSDKPDWAIPLLRAFVRGMQEHRLAATAKHFPGDGVDYRDQHIMTTRNSLPWEEWLTNHGAMFQALIDDGVGSIMTGHIALPAYQLRTEQGGRHLPATLAEELTLKLLKHEMGFRGVVVSDALVMGGYLKWFPQDEAYVKSMQAGTDMMLWPEFSYFERMERALESGELSMERLEDAVLRILQLKQRLGLVELADDDQATDYSMVEAPEVSAEEAGLFAISTAKAVAERSLTLLNDENGLLPLSTRLIKNVLIVAICPADADFEEMDSLQAAFERRGVNAELKRNIWYEELQQREAEFDLIVFAPAVRPHRPMGPLGLSKDEASAAWSALTAGRDKTIVASFGSPYVMNDYFDMAPVRVNAYGNAPASHEAFVSAIFGEIPFAGQSPVSNL</sequence>
<dbReference type="InterPro" id="IPR017853">
    <property type="entry name" value="GH"/>
</dbReference>
<dbReference type="Gene3D" id="3.40.50.1700">
    <property type="entry name" value="Glycoside hydrolase family 3 C-terminal domain"/>
    <property type="match status" value="1"/>
</dbReference>
<comment type="catalytic activity">
    <reaction evidence="1">
        <text>Hydrolysis of terminal non-reducing N-acetyl-D-hexosamine residues in N-acetyl-beta-D-hexosaminides.</text>
        <dbReference type="EC" id="3.2.1.52"/>
    </reaction>
</comment>
<feature type="domain" description="Glycoside hydrolase family 3 N-terminal" evidence="6">
    <location>
        <begin position="19"/>
        <end position="348"/>
    </location>
</feature>
<gene>
    <name evidence="7" type="ORF">ACFPQ4_07015</name>
</gene>
<keyword evidence="4 7" id="KW-0378">Hydrolase</keyword>
<accession>A0ABW0QWK4</accession>
<dbReference type="InterPro" id="IPR050226">
    <property type="entry name" value="NagZ_Beta-hexosaminidase"/>
</dbReference>
<organism evidence="7 8">
    <name type="scientific">Cohnella yongneupensis</name>
    <dbReference type="NCBI Taxonomy" id="425006"/>
    <lineage>
        <taxon>Bacteria</taxon>
        <taxon>Bacillati</taxon>
        <taxon>Bacillota</taxon>
        <taxon>Bacilli</taxon>
        <taxon>Bacillales</taxon>
        <taxon>Paenibacillaceae</taxon>
        <taxon>Cohnella</taxon>
    </lineage>
</organism>
<dbReference type="SUPFAM" id="SSF52279">
    <property type="entry name" value="Beta-D-glucan exohydrolase, C-terminal domain"/>
    <property type="match status" value="1"/>
</dbReference>
<dbReference type="InterPro" id="IPR001764">
    <property type="entry name" value="Glyco_hydro_3_N"/>
</dbReference>
<evidence type="ECO:0000256" key="5">
    <source>
        <dbReference type="ARBA" id="ARBA00023295"/>
    </source>
</evidence>
<dbReference type="EMBL" id="JBHSNC010000021">
    <property type="protein sequence ID" value="MFC5529200.1"/>
    <property type="molecule type" value="Genomic_DNA"/>
</dbReference>
<keyword evidence="5 7" id="KW-0326">Glycosidase</keyword>
<dbReference type="GO" id="GO:0016798">
    <property type="term" value="F:hydrolase activity, acting on glycosyl bonds"/>
    <property type="evidence" value="ECO:0007669"/>
    <property type="project" value="UniProtKB-KW"/>
</dbReference>
<dbReference type="SUPFAM" id="SSF51445">
    <property type="entry name" value="(Trans)glycosidases"/>
    <property type="match status" value="1"/>
</dbReference>
<evidence type="ECO:0000313" key="7">
    <source>
        <dbReference type="EMBL" id="MFC5529200.1"/>
    </source>
</evidence>
<comment type="similarity">
    <text evidence="2">Belongs to the glycosyl hydrolase 3 family.</text>
</comment>